<dbReference type="HOGENOM" id="CLU_185024_1_0_9"/>
<name>A0A089LN48_9BACL</name>
<dbReference type="Proteomes" id="UP000029507">
    <property type="component" value="Chromosome"/>
</dbReference>
<reference evidence="1 2" key="1">
    <citation type="submission" date="2014-08" db="EMBL/GenBank/DDBJ databases">
        <title>Comparative genomics of the Paenibacillus odorifer group.</title>
        <authorList>
            <person name="den Bakker H.C."/>
            <person name="Tsai Y.-C."/>
            <person name="Martin N."/>
            <person name="Korlach J."/>
            <person name="Wiedmann M."/>
        </authorList>
    </citation>
    <scope>NUCLEOTIDE SEQUENCE [LARGE SCALE GENOMIC DNA]</scope>
    <source>
        <strain evidence="1 2">DSM 14472</strain>
    </source>
</reference>
<accession>A0A089LN48</accession>
<dbReference type="EMBL" id="CP009286">
    <property type="protein sequence ID" value="AIQ62941.1"/>
    <property type="molecule type" value="Genomic_DNA"/>
</dbReference>
<organism evidence="1 2">
    <name type="scientific">Paenibacillus stellifer</name>
    <dbReference type="NCBI Taxonomy" id="169760"/>
    <lineage>
        <taxon>Bacteria</taxon>
        <taxon>Bacillati</taxon>
        <taxon>Bacillota</taxon>
        <taxon>Bacilli</taxon>
        <taxon>Bacillales</taxon>
        <taxon>Paenibacillaceae</taxon>
        <taxon>Paenibacillus</taxon>
    </lineage>
</organism>
<dbReference type="KEGG" id="pste:PSTEL_07320"/>
<sequence length="84" mass="10032">MKWEELRKLYPNQYVLFSVLAFQQKGTRREIEEVEPIRTVAEQDVSAEFNGAGPGRLVYHTSSRICVIRVRRRRAKRVRRQRSK</sequence>
<dbReference type="STRING" id="169760.PSTEL_07320"/>
<evidence type="ECO:0000313" key="2">
    <source>
        <dbReference type="Proteomes" id="UP000029507"/>
    </source>
</evidence>
<proteinExistence type="predicted"/>
<evidence type="ECO:0000313" key="1">
    <source>
        <dbReference type="EMBL" id="AIQ62941.1"/>
    </source>
</evidence>
<dbReference type="AlphaFoldDB" id="A0A089LN48"/>
<dbReference type="RefSeq" id="WP_038694407.1">
    <property type="nucleotide sequence ID" value="NZ_CP009286.1"/>
</dbReference>
<gene>
    <name evidence="1" type="ORF">PSTEL_07320</name>
</gene>
<dbReference type="OrthoDB" id="5770817at2"/>
<protein>
    <submittedName>
        <fullName evidence="1">Uncharacterized protein</fullName>
    </submittedName>
</protein>
<keyword evidence="2" id="KW-1185">Reference proteome</keyword>